<feature type="domain" description="SSD" evidence="7">
    <location>
        <begin position="238"/>
        <end position="364"/>
    </location>
</feature>
<evidence type="ECO:0000256" key="1">
    <source>
        <dbReference type="ARBA" id="ARBA00004651"/>
    </source>
</evidence>
<keyword evidence="3 6" id="KW-0812">Transmembrane</keyword>
<keyword evidence="4 6" id="KW-1133">Transmembrane helix</keyword>
<evidence type="ECO:0000259" key="7">
    <source>
        <dbReference type="PROSITE" id="PS50156"/>
    </source>
</evidence>
<dbReference type="PROSITE" id="PS50156">
    <property type="entry name" value="SSD"/>
    <property type="match status" value="1"/>
</dbReference>
<evidence type="ECO:0000256" key="2">
    <source>
        <dbReference type="ARBA" id="ARBA00022475"/>
    </source>
</evidence>
<name>A0A3N5Y458_9ALTE</name>
<dbReference type="PANTHER" id="PTHR33406:SF12">
    <property type="entry name" value="BLR2997 PROTEIN"/>
    <property type="match status" value="1"/>
</dbReference>
<evidence type="ECO:0000256" key="6">
    <source>
        <dbReference type="SAM" id="Phobius"/>
    </source>
</evidence>
<dbReference type="Pfam" id="PF03176">
    <property type="entry name" value="MMPL"/>
    <property type="match status" value="2"/>
</dbReference>
<feature type="transmembrane region" description="Helical" evidence="6">
    <location>
        <begin position="386"/>
        <end position="409"/>
    </location>
</feature>
<feature type="transmembrane region" description="Helical" evidence="6">
    <location>
        <begin position="343"/>
        <end position="365"/>
    </location>
</feature>
<feature type="transmembrane region" description="Helical" evidence="6">
    <location>
        <begin position="595"/>
        <end position="614"/>
    </location>
</feature>
<dbReference type="GO" id="GO:0005886">
    <property type="term" value="C:plasma membrane"/>
    <property type="evidence" value="ECO:0007669"/>
    <property type="project" value="UniProtKB-SubCell"/>
</dbReference>
<evidence type="ECO:0000313" key="9">
    <source>
        <dbReference type="Proteomes" id="UP000275281"/>
    </source>
</evidence>
<proteinExistence type="predicted"/>
<dbReference type="InterPro" id="IPR000731">
    <property type="entry name" value="SSD"/>
</dbReference>
<feature type="transmembrane region" description="Helical" evidence="6">
    <location>
        <begin position="213"/>
        <end position="232"/>
    </location>
</feature>
<comment type="subcellular location">
    <subcellularLocation>
        <location evidence="1">Cell membrane</location>
        <topology evidence="1">Multi-pass membrane protein</topology>
    </subcellularLocation>
</comment>
<reference evidence="8 9" key="1">
    <citation type="submission" date="2018-11" db="EMBL/GenBank/DDBJ databases">
        <authorList>
            <person name="Ye M.-Q."/>
            <person name="Du Z.-J."/>
        </authorList>
    </citation>
    <scope>NUCLEOTIDE SEQUENCE [LARGE SCALE GENOMIC DNA]</scope>
    <source>
        <strain evidence="8 9">U0105</strain>
    </source>
</reference>
<accession>A0A3N5Y458</accession>
<protein>
    <submittedName>
        <fullName evidence="8">RND family transporter</fullName>
    </submittedName>
</protein>
<dbReference type="Gene3D" id="1.20.1640.10">
    <property type="entry name" value="Multidrug efflux transporter AcrB transmembrane domain"/>
    <property type="match status" value="2"/>
</dbReference>
<organism evidence="8 9">
    <name type="scientific">Alteromonas sediminis</name>
    <dbReference type="NCBI Taxonomy" id="2259342"/>
    <lineage>
        <taxon>Bacteria</taxon>
        <taxon>Pseudomonadati</taxon>
        <taxon>Pseudomonadota</taxon>
        <taxon>Gammaproteobacteria</taxon>
        <taxon>Alteromonadales</taxon>
        <taxon>Alteromonadaceae</taxon>
        <taxon>Alteromonas/Salinimonas group</taxon>
        <taxon>Alteromonas</taxon>
    </lineage>
</organism>
<evidence type="ECO:0000313" key="8">
    <source>
        <dbReference type="EMBL" id="RPJ68240.1"/>
    </source>
</evidence>
<keyword evidence="2" id="KW-1003">Cell membrane</keyword>
<dbReference type="SUPFAM" id="SSF82866">
    <property type="entry name" value="Multidrug efflux transporter AcrB transmembrane domain"/>
    <property type="match status" value="2"/>
</dbReference>
<dbReference type="InterPro" id="IPR004869">
    <property type="entry name" value="MMPL_dom"/>
</dbReference>
<dbReference type="RefSeq" id="WP_124026242.1">
    <property type="nucleotide sequence ID" value="NZ_JBHRSN010000005.1"/>
</dbReference>
<dbReference type="PANTHER" id="PTHR33406">
    <property type="entry name" value="MEMBRANE PROTEIN MJ1562-RELATED"/>
    <property type="match status" value="1"/>
</dbReference>
<gene>
    <name evidence="8" type="ORF">DRW07_02195</name>
</gene>
<feature type="transmembrane region" description="Helical" evidence="6">
    <location>
        <begin position="689"/>
        <end position="717"/>
    </location>
</feature>
<dbReference type="OrthoDB" id="9803781at2"/>
<dbReference type="Proteomes" id="UP000275281">
    <property type="component" value="Unassembled WGS sequence"/>
</dbReference>
<comment type="caution">
    <text evidence="8">The sequence shown here is derived from an EMBL/GenBank/DDBJ whole genome shotgun (WGS) entry which is preliminary data.</text>
</comment>
<sequence length="760" mass="83104">MLQHRPLLVLAGWTFFALLLGIGMSMLTFRGDYRVYFEDDNPQLLAFQNVQEVFSKSENVSFLVVPDSGNVFNADTFSLLIALTEGAWQTPMSSRAESLVNFQHTYAFDDDLIVEDLIEPSRMSQTDIERVKQVAMSLPEINNRLVASQGDAAVVEVTVNLPEGDHTLAVAEIAAYARELKAEMEAAHPGHTIYLSGVVMMNHAFAEEAQKDASTLVPLMFAIIAIAIVLMTRSAVASLATMIVVALSVVITMGAAGYAGLFLSTATVNVPTLVTTLAVADCMHLVVSIRQGMKQGMSLDEAIQFSLNINTKPVLITSITTAVGFLTLNFSEVPILADLGNLTALGVMLACALSLTLVPAFFRLCKVNLAGQTEQGNDFFAKLGQWVIVHYKMILPVSVLVLLISAYFVNKNELNDIVVKYFDQSSELRQAVDAQERLIGGMTNIDFVIDTQSVSGINSPDVLQDLEAFTHWLRTQPEVIHVFSMADTYKRLNKNMNNDDDSFYILPQTQEEAAQFLLLYEMSLTYGLDINNQIDIDKAATRVVATLQNLGSKEFTEFEQRAKRWFESLDTQATLSAASPPLMFAHIGEVNMRSMVNGALVALVLISAMLVFALKSWRLGVISLLPNLIPAGIGFGIWGVISGEINLALSVVLSMTLGIIVDDTVHFLSKYNVARAQNKSVEACVRYAFSTVGMALFTTTVVLASGFGVLTFSSFALNADMGLLTVIIIVAALIVDLLFLPAFLLWLDKANNQKEKSYAN</sequence>
<feature type="transmembrane region" description="Helical" evidence="6">
    <location>
        <begin position="273"/>
        <end position="293"/>
    </location>
</feature>
<keyword evidence="5 6" id="KW-0472">Membrane</keyword>
<evidence type="ECO:0000256" key="5">
    <source>
        <dbReference type="ARBA" id="ARBA00023136"/>
    </source>
</evidence>
<feature type="transmembrane region" description="Helical" evidence="6">
    <location>
        <begin position="621"/>
        <end position="641"/>
    </location>
</feature>
<feature type="transmembrane region" description="Helical" evidence="6">
    <location>
        <begin position="723"/>
        <end position="747"/>
    </location>
</feature>
<feature type="transmembrane region" description="Helical" evidence="6">
    <location>
        <begin position="647"/>
        <end position="668"/>
    </location>
</feature>
<feature type="transmembrane region" description="Helical" evidence="6">
    <location>
        <begin position="239"/>
        <end position="261"/>
    </location>
</feature>
<dbReference type="AlphaFoldDB" id="A0A3N5Y458"/>
<feature type="transmembrane region" description="Helical" evidence="6">
    <location>
        <begin position="314"/>
        <end position="331"/>
    </location>
</feature>
<evidence type="ECO:0000256" key="3">
    <source>
        <dbReference type="ARBA" id="ARBA00022692"/>
    </source>
</evidence>
<keyword evidence="9" id="KW-1185">Reference proteome</keyword>
<dbReference type="EMBL" id="RPOK01000001">
    <property type="protein sequence ID" value="RPJ68240.1"/>
    <property type="molecule type" value="Genomic_DNA"/>
</dbReference>
<dbReference type="InterPro" id="IPR050545">
    <property type="entry name" value="Mycobact_MmpL"/>
</dbReference>
<evidence type="ECO:0000256" key="4">
    <source>
        <dbReference type="ARBA" id="ARBA00022989"/>
    </source>
</evidence>